<dbReference type="Pfam" id="PF24656">
    <property type="entry name" value="CEPT76_peptidase"/>
    <property type="match status" value="1"/>
</dbReference>
<dbReference type="GO" id="GO:0035869">
    <property type="term" value="C:ciliary transition zone"/>
    <property type="evidence" value="ECO:0007669"/>
    <property type="project" value="TreeGrafter"/>
</dbReference>
<dbReference type="InterPro" id="IPR056290">
    <property type="entry name" value="CEPT76/DRC7_peptidase-like_dom"/>
</dbReference>
<name>A0A0B2VGI0_TOXCA</name>
<dbReference type="PANTHER" id="PTHR20837">
    <property type="entry name" value="CENTROSOMAL PROTEIN-RELATED"/>
    <property type="match status" value="1"/>
</dbReference>
<dbReference type="InterPro" id="IPR052434">
    <property type="entry name" value="Tectonic-like_complex_comp"/>
</dbReference>
<comment type="caution">
    <text evidence="2">The sequence shown here is derived from an EMBL/GenBank/DDBJ whole genome shotgun (WGS) entry which is preliminary data.</text>
</comment>
<dbReference type="GO" id="GO:1905515">
    <property type="term" value="P:non-motile cilium assembly"/>
    <property type="evidence" value="ECO:0007669"/>
    <property type="project" value="TreeGrafter"/>
</dbReference>
<dbReference type="OrthoDB" id="2162143at2759"/>
<dbReference type="EMBL" id="JPKZ01001699">
    <property type="protein sequence ID" value="KHN80638.1"/>
    <property type="molecule type" value="Genomic_DNA"/>
</dbReference>
<reference evidence="2 3" key="1">
    <citation type="submission" date="2014-11" db="EMBL/GenBank/DDBJ databases">
        <title>Genetic blueprint of the zoonotic pathogen Toxocara canis.</title>
        <authorList>
            <person name="Zhu X.-Q."/>
            <person name="Korhonen P.K."/>
            <person name="Cai H."/>
            <person name="Young N.D."/>
            <person name="Nejsum P."/>
            <person name="von Samson-Himmelstjerna G."/>
            <person name="Boag P.R."/>
            <person name="Tan P."/>
            <person name="Li Q."/>
            <person name="Min J."/>
            <person name="Yang Y."/>
            <person name="Wang X."/>
            <person name="Fang X."/>
            <person name="Hall R.S."/>
            <person name="Hofmann A."/>
            <person name="Sternberg P.W."/>
            <person name="Jex A.R."/>
            <person name="Gasser R.B."/>
        </authorList>
    </citation>
    <scope>NUCLEOTIDE SEQUENCE [LARGE SCALE GENOMIC DNA]</scope>
    <source>
        <strain evidence="2">PN_DK_2014</strain>
    </source>
</reference>
<dbReference type="STRING" id="6265.A0A0B2VGI0"/>
<dbReference type="AlphaFoldDB" id="A0A0B2VGI0"/>
<proteinExistence type="predicted"/>
<dbReference type="GO" id="GO:1904491">
    <property type="term" value="P:protein localization to ciliary transition zone"/>
    <property type="evidence" value="ECO:0007669"/>
    <property type="project" value="TreeGrafter"/>
</dbReference>
<evidence type="ECO:0000313" key="3">
    <source>
        <dbReference type="Proteomes" id="UP000031036"/>
    </source>
</evidence>
<protein>
    <submittedName>
        <fullName evidence="2">Coiled-coil and C2 domain-containing protein 2A</fullName>
    </submittedName>
</protein>
<dbReference type="OMA" id="ENIWANM"/>
<gene>
    <name evidence="2" type="primary">Cc2d2a</name>
    <name evidence="2" type="ORF">Tcan_09890</name>
</gene>
<evidence type="ECO:0000313" key="2">
    <source>
        <dbReference type="EMBL" id="KHN80638.1"/>
    </source>
</evidence>
<keyword evidence="3" id="KW-1185">Reference proteome</keyword>
<evidence type="ECO:0000259" key="1">
    <source>
        <dbReference type="Pfam" id="PF24656"/>
    </source>
</evidence>
<dbReference type="Proteomes" id="UP000031036">
    <property type="component" value="Unassembled WGS sequence"/>
</dbReference>
<accession>A0A0B2VGI0</accession>
<sequence>MELWTSAASFWRSRCSARRFFGFEFALDAFLTIGCGDEEEHAILLCCWLLHLNVTAYLLLGSALPEGPEAAYVLAVVGEKLMILNPSDGNCYSSDDPLCPLLHVGTAISKSNIYANIQSRDHPSQMHFDFKKTTHWRPLFEKDNDTIQSVQPEFITYTDINEDTLVHLRSSLERQIKYRFDEARPYGIPQWNLLASRMLRELLAEFESPSGVTPNIDLRLSQLRSSYNVNALAIRERYVSVENLIESVMRTNMHINSERNAQFALAVHIQPYMNDIVSCSVAIAALTPLIST</sequence>
<organism evidence="2 3">
    <name type="scientific">Toxocara canis</name>
    <name type="common">Canine roundworm</name>
    <dbReference type="NCBI Taxonomy" id="6265"/>
    <lineage>
        <taxon>Eukaryota</taxon>
        <taxon>Metazoa</taxon>
        <taxon>Ecdysozoa</taxon>
        <taxon>Nematoda</taxon>
        <taxon>Chromadorea</taxon>
        <taxon>Rhabditida</taxon>
        <taxon>Spirurina</taxon>
        <taxon>Ascaridomorpha</taxon>
        <taxon>Ascaridoidea</taxon>
        <taxon>Toxocaridae</taxon>
        <taxon>Toxocara</taxon>
    </lineage>
</organism>
<feature type="domain" description="CEP76/DRC7 peptidase-like" evidence="1">
    <location>
        <begin position="27"/>
        <end position="139"/>
    </location>
</feature>
<dbReference type="PANTHER" id="PTHR20837:SF0">
    <property type="entry name" value="COILED-COIL AND C2 DOMAIN-CONTAINING PROTEIN 2A"/>
    <property type="match status" value="1"/>
</dbReference>